<comment type="subunit">
    <text evidence="1">Acetyl-CoA carboxylase is a heterohexamer composed of biotin carboxyl carrier protein, biotin carboxylase and 2 subunits each of ACCase subunit alpha and ACCase plastid-coded subunit beta (accD).</text>
</comment>
<evidence type="ECO:0000256" key="1">
    <source>
        <dbReference type="ARBA" id="ARBA00011842"/>
    </source>
</evidence>
<dbReference type="GeneID" id="54610326"/>
<keyword evidence="7" id="KW-0275">Fatty acid biosynthesis</keyword>
<evidence type="ECO:0000256" key="2">
    <source>
        <dbReference type="ARBA" id="ARBA00022679"/>
    </source>
</evidence>
<comment type="pathway">
    <text evidence="7">Lipid metabolism; malonyl-CoA biosynthesis; malonyl-CoA from acetyl-CoA: step 1/1.</text>
</comment>
<geneLocation type="plastid" evidence="10"/>
<dbReference type="Gene3D" id="3.90.226.10">
    <property type="entry name" value="2-enoyl-CoA Hydratase, Chain A, domain 1"/>
    <property type="match status" value="1"/>
</dbReference>
<dbReference type="EMBL" id="MN709855">
    <property type="protein sequence ID" value="QIT00387.1"/>
    <property type="molecule type" value="Genomic_DNA"/>
</dbReference>
<dbReference type="HAMAP" id="MF_01395">
    <property type="entry name" value="AcetylCoA_CT_beta"/>
    <property type="match status" value="1"/>
</dbReference>
<dbReference type="InterPro" id="IPR000438">
    <property type="entry name" value="Acetyl_CoA_COase_Trfase_b_su"/>
</dbReference>
<feature type="binding site" evidence="7">
    <location>
        <position position="235"/>
    </location>
    <ligand>
        <name>Zn(2+)</name>
        <dbReference type="ChEBI" id="CHEBI:29105"/>
    </ligand>
</feature>
<dbReference type="PRINTS" id="PR01070">
    <property type="entry name" value="ACCCTRFRASEB"/>
</dbReference>
<dbReference type="GO" id="GO:0009317">
    <property type="term" value="C:acetyl-CoA carboxylase complex"/>
    <property type="evidence" value="ECO:0007669"/>
    <property type="project" value="InterPro"/>
</dbReference>
<keyword evidence="3 7" id="KW-0547">Nucleotide-binding</keyword>
<feature type="binding site" evidence="7">
    <location>
        <position position="257"/>
    </location>
    <ligand>
        <name>Zn(2+)</name>
        <dbReference type="ChEBI" id="CHEBI:29105"/>
    </ligand>
</feature>
<keyword evidence="7" id="KW-0479">Metal-binding</keyword>
<evidence type="ECO:0000256" key="5">
    <source>
        <dbReference type="ARBA" id="ARBA00022833"/>
    </source>
</evidence>
<reference evidence="10" key="1">
    <citation type="journal article" date="2020" name="Syst. Biol.">
        <title>Exploration of Plastid Phylogenomic Conflict Yields New Insights into the Deep Relationships of Leguminosae.</title>
        <authorList>
            <person name="Zhang R."/>
            <person name="Wang Y.H."/>
            <person name="Jin J.J."/>
            <person name="Stull G.W."/>
            <person name="Bruneau A."/>
            <person name="Cardoso D."/>
            <person name="de Queiroz L.P."/>
            <person name="Moore M.J."/>
            <person name="Zhang S.D."/>
            <person name="Chen S.Y."/>
            <person name="Wang J."/>
            <person name="Li D.Z."/>
            <person name="Yi T.S."/>
        </authorList>
    </citation>
    <scope>NUCLEOTIDE SEQUENCE</scope>
    <source>
        <tissue evidence="10">Fresh</tissue>
    </source>
</reference>
<dbReference type="UniPathway" id="UPA00655">
    <property type="reaction ID" value="UER00711"/>
</dbReference>
<keyword evidence="7" id="KW-0443">Lipid metabolism</keyword>
<feature type="binding site" evidence="7">
    <location>
        <position position="254"/>
    </location>
    <ligand>
        <name>Zn(2+)</name>
        <dbReference type="ChEBI" id="CHEBI:29105"/>
    </ligand>
</feature>
<organism evidence="10">
    <name type="scientific">Mirbelia oxylobioides</name>
    <dbReference type="NCBI Taxonomy" id="140937"/>
    <lineage>
        <taxon>Eukaryota</taxon>
        <taxon>Viridiplantae</taxon>
        <taxon>Streptophyta</taxon>
        <taxon>Embryophyta</taxon>
        <taxon>Tracheophyta</taxon>
        <taxon>Spermatophyta</taxon>
        <taxon>Magnoliopsida</taxon>
        <taxon>eudicotyledons</taxon>
        <taxon>Gunneridae</taxon>
        <taxon>Pentapetalae</taxon>
        <taxon>rosids</taxon>
        <taxon>fabids</taxon>
        <taxon>Fabales</taxon>
        <taxon>Fabaceae</taxon>
        <taxon>Papilionoideae</taxon>
        <taxon>50 kb inversion clade</taxon>
        <taxon>NPAAA clade</taxon>
        <taxon>mirbelioid clade</taxon>
        <taxon>Mirbelieae</taxon>
        <taxon>Mirbelia</taxon>
    </lineage>
</organism>
<dbReference type="Pfam" id="PF01039">
    <property type="entry name" value="Carboxyl_trans"/>
    <property type="match status" value="1"/>
</dbReference>
<evidence type="ECO:0000256" key="3">
    <source>
        <dbReference type="ARBA" id="ARBA00022741"/>
    </source>
</evidence>
<name>A0A6H0EF50_9FABA</name>
<dbReference type="RefSeq" id="YP_009769685.1">
    <property type="nucleotide sequence ID" value="NC_047371.1"/>
</dbReference>
<comment type="similarity">
    <text evidence="7">Belongs to the AccD/PCCB family.</text>
</comment>
<keyword evidence="4 7" id="KW-0863">Zinc-finger</keyword>
<keyword evidence="5 7" id="KW-0862">Zinc</keyword>
<dbReference type="NCBIfam" id="TIGR00515">
    <property type="entry name" value="accD"/>
    <property type="match status" value="1"/>
</dbReference>
<comment type="subunit">
    <text evidence="7">Acetyl-CoA carboxylase is a heterohexamer composed of biotin carboxyl carrier protein (AccB), biotin carboxylase (AccC) and two subunits each of ACCase subunit alpha (AccA) and ACCase subunit beta (AccD).</text>
</comment>
<dbReference type="PANTHER" id="PTHR42995:SF5">
    <property type="entry name" value="ACETYL-COENZYME A CARBOXYLASE CARBOXYL TRANSFERASE SUBUNIT BETA, CHLOROPLASTIC"/>
    <property type="match status" value="1"/>
</dbReference>
<dbReference type="GO" id="GO:0009507">
    <property type="term" value="C:chloroplast"/>
    <property type="evidence" value="ECO:0007669"/>
    <property type="project" value="TreeGrafter"/>
</dbReference>
<evidence type="ECO:0000256" key="8">
    <source>
        <dbReference type="SAM" id="MobiDB-lite"/>
    </source>
</evidence>
<dbReference type="InterPro" id="IPR011762">
    <property type="entry name" value="COA_CT_N"/>
</dbReference>
<dbReference type="SUPFAM" id="SSF52096">
    <property type="entry name" value="ClpP/crotonase"/>
    <property type="match status" value="1"/>
</dbReference>
<sequence length="501" mass="57311">MEKWWFNSMLFNREFKYRCGLSESVDSFGPIENTSLSEHPFFTDTDKSVYSWNDSNNSSYSNVDYSVGIRNIRNFLSEKHFLVKDSNRNSYSIYFDIENQILEIDNHHSFLSEPESLFSSYSYKNSSYLNNISKNDDDHYMYGTQSSWNSNINSCIESYLRSQIFIDSYILDDSDKYNDSYFESYICGKDKNGSESESSSKKNGTNETNDSDFTRRESYNDLDENQKYKHLWIECENCYGLNYKKLFKSKMNICEHCGYHLKMNSSDRIELSIDQGTWNPMYEDMVSLDPIEFHSEEEPYKDRIDSYQRKTGLAEAVQTGTGQLNGIPVAMGIMDFQFMGGSMGSVVGEKITRLIEYATNELLPLILVCASGGARMQEGSLSLMQMAKISSALYDYQTNKNLFYVSILTSPTTGGVTASFGMLGDIIIAEPNAYIAFAGKRVIEQTLNKAVPEGSQAAEYLFQKGLFDSIVPRNTLKWVLSELFQLHAFFPLTQNENSSID</sequence>
<dbReference type="GO" id="GO:0003989">
    <property type="term" value="F:acetyl-CoA carboxylase activity"/>
    <property type="evidence" value="ECO:0007669"/>
    <property type="project" value="InterPro"/>
</dbReference>
<evidence type="ECO:0000256" key="4">
    <source>
        <dbReference type="ARBA" id="ARBA00022771"/>
    </source>
</evidence>
<keyword evidence="7" id="KW-0276">Fatty acid metabolism</keyword>
<feature type="domain" description="CoA carboxyltransferase N-terminal" evidence="9">
    <location>
        <begin position="231"/>
        <end position="501"/>
    </location>
</feature>
<dbReference type="GO" id="GO:2001295">
    <property type="term" value="P:malonyl-CoA biosynthetic process"/>
    <property type="evidence" value="ECO:0007669"/>
    <property type="project" value="UniProtKB-UniRule"/>
</dbReference>
<comment type="catalytic activity">
    <reaction evidence="7">
        <text>N(6)-carboxybiotinyl-L-lysyl-[protein] + acetyl-CoA = N(6)-biotinyl-L-lysyl-[protein] + malonyl-CoA</text>
        <dbReference type="Rhea" id="RHEA:54728"/>
        <dbReference type="Rhea" id="RHEA-COMP:10505"/>
        <dbReference type="Rhea" id="RHEA-COMP:10506"/>
        <dbReference type="ChEBI" id="CHEBI:57288"/>
        <dbReference type="ChEBI" id="CHEBI:57384"/>
        <dbReference type="ChEBI" id="CHEBI:83144"/>
        <dbReference type="ChEBI" id="CHEBI:83145"/>
        <dbReference type="EC" id="2.1.3.15"/>
    </reaction>
</comment>
<keyword evidence="7" id="KW-0444">Lipid biosynthesis</keyword>
<dbReference type="InterPro" id="IPR029045">
    <property type="entry name" value="ClpP/crotonase-like_dom_sf"/>
</dbReference>
<evidence type="ECO:0000313" key="10">
    <source>
        <dbReference type="EMBL" id="QIT00387.1"/>
    </source>
</evidence>
<comment type="cofactor">
    <cofactor evidence="7">
        <name>Zn(2+)</name>
        <dbReference type="ChEBI" id="CHEBI:29105"/>
    </cofactor>
    <text evidence="7">Binds 1 zinc ion per subunit.</text>
</comment>
<dbReference type="GO" id="GO:0016743">
    <property type="term" value="F:carboxyl- or carbamoyltransferase activity"/>
    <property type="evidence" value="ECO:0007669"/>
    <property type="project" value="UniProtKB-UniRule"/>
</dbReference>
<feature type="zinc finger region" description="C4-type" evidence="7">
    <location>
        <begin position="235"/>
        <end position="257"/>
    </location>
</feature>
<dbReference type="PANTHER" id="PTHR42995">
    <property type="entry name" value="ACETYL-COENZYME A CARBOXYLASE CARBOXYL TRANSFERASE SUBUNIT BETA, CHLOROPLASTIC"/>
    <property type="match status" value="1"/>
</dbReference>
<protein>
    <recommendedName>
        <fullName evidence="7">Acetyl-coenzyme A carboxylase carboxyl transferase subunit beta</fullName>
        <shortName evidence="7">ACCase subunit beta</shortName>
        <shortName evidence="7">Acetyl-CoA carboxylase carboxyltransferase subunit beta</shortName>
        <ecNumber evidence="7">2.1.3.15</ecNumber>
    </recommendedName>
</protein>
<evidence type="ECO:0000256" key="7">
    <source>
        <dbReference type="HAMAP-Rule" id="MF_01395"/>
    </source>
</evidence>
<feature type="binding site" evidence="7">
    <location>
        <position position="238"/>
    </location>
    <ligand>
        <name>Zn(2+)</name>
        <dbReference type="ChEBI" id="CHEBI:29105"/>
    </ligand>
</feature>
<keyword evidence="2 7" id="KW-0808">Transferase</keyword>
<dbReference type="AlphaFoldDB" id="A0A6H0EF50"/>
<feature type="compositionally biased region" description="Basic and acidic residues" evidence="8">
    <location>
        <begin position="191"/>
        <end position="200"/>
    </location>
</feature>
<feature type="region of interest" description="Disordered" evidence="8">
    <location>
        <begin position="191"/>
        <end position="216"/>
    </location>
</feature>
<gene>
    <name evidence="7 10" type="primary">accD</name>
</gene>
<dbReference type="GO" id="GO:0008270">
    <property type="term" value="F:zinc ion binding"/>
    <property type="evidence" value="ECO:0007669"/>
    <property type="project" value="UniProtKB-UniRule"/>
</dbReference>
<dbReference type="GO" id="GO:0005524">
    <property type="term" value="F:ATP binding"/>
    <property type="evidence" value="ECO:0007669"/>
    <property type="project" value="UniProtKB-KW"/>
</dbReference>
<dbReference type="InterPro" id="IPR034733">
    <property type="entry name" value="AcCoA_carboxyl_beta"/>
</dbReference>
<dbReference type="PROSITE" id="PS50980">
    <property type="entry name" value="COA_CT_NTER"/>
    <property type="match status" value="1"/>
</dbReference>
<comment type="function">
    <text evidence="7">Component of the acetyl coenzyme A carboxylase (ACC) complex. Biotin carboxylase (BC) catalyzes the carboxylation of biotin on its carrier protein (BCCP) and then the CO(2) group is transferred by the transcarboxylase to acetyl-CoA to form malonyl-CoA.</text>
</comment>
<accession>A0A6H0EF50</accession>
<keyword evidence="6 7" id="KW-0067">ATP-binding</keyword>
<proteinExistence type="inferred from homology"/>
<dbReference type="GO" id="GO:0006633">
    <property type="term" value="P:fatty acid biosynthetic process"/>
    <property type="evidence" value="ECO:0007669"/>
    <property type="project" value="UniProtKB-KW"/>
</dbReference>
<dbReference type="EC" id="2.1.3.15" evidence="7"/>
<keyword evidence="10" id="KW-0934">Plastid</keyword>
<evidence type="ECO:0000259" key="9">
    <source>
        <dbReference type="PROSITE" id="PS50980"/>
    </source>
</evidence>
<evidence type="ECO:0000256" key="6">
    <source>
        <dbReference type="ARBA" id="ARBA00022840"/>
    </source>
</evidence>